<feature type="compositionally biased region" description="Basic residues" evidence="1">
    <location>
        <begin position="214"/>
        <end position="231"/>
    </location>
</feature>
<evidence type="ECO:0000256" key="1">
    <source>
        <dbReference type="SAM" id="MobiDB-lite"/>
    </source>
</evidence>
<protein>
    <submittedName>
        <fullName evidence="2">Uncharacterized protein</fullName>
    </submittedName>
</protein>
<accession>A0A1D1ZT41</accession>
<evidence type="ECO:0000313" key="2">
    <source>
        <dbReference type="EMBL" id="JAT69863.1"/>
    </source>
</evidence>
<reference evidence="2" key="1">
    <citation type="submission" date="2015-08" db="EMBL/GenBank/DDBJ databases">
        <authorList>
            <person name="Babu N.S."/>
            <person name="Beckwith C.J."/>
            <person name="Beseler K.G."/>
            <person name="Brison A."/>
            <person name="Carone J.V."/>
            <person name="Caskin T.P."/>
            <person name="Diamond M."/>
            <person name="Durham M.E."/>
            <person name="Foxe J.M."/>
            <person name="Go M."/>
            <person name="Henderson B.A."/>
            <person name="Jones I.B."/>
            <person name="McGettigan J.A."/>
            <person name="Micheletti S.J."/>
            <person name="Nasrallah M.E."/>
            <person name="Ortiz D."/>
            <person name="Piller C.R."/>
            <person name="Privatt S.R."/>
            <person name="Schneider S.L."/>
            <person name="Sharp S."/>
            <person name="Smith T.C."/>
            <person name="Stanton J.D."/>
            <person name="Ullery H.E."/>
            <person name="Wilson R.J."/>
            <person name="Serrano M.G."/>
            <person name="Buck G."/>
            <person name="Lee V."/>
            <person name="Wang Y."/>
            <person name="Carvalho R."/>
            <person name="Voegtly L."/>
            <person name="Shi R."/>
            <person name="Duckworth R."/>
            <person name="Johnson A."/>
            <person name="Loviza R."/>
            <person name="Walstead R."/>
            <person name="Shah Z."/>
            <person name="Kiflezghi M."/>
            <person name="Wade K."/>
            <person name="Ball S.L."/>
            <person name="Bradley K.W."/>
            <person name="Asai D.J."/>
            <person name="Bowman C.A."/>
            <person name="Russell D.A."/>
            <person name="Pope W.H."/>
            <person name="Jacobs-Sera D."/>
            <person name="Hendrix R.W."/>
            <person name="Hatfull G.F."/>
        </authorList>
    </citation>
    <scope>NUCLEOTIDE SEQUENCE</scope>
</reference>
<proteinExistence type="predicted"/>
<feature type="compositionally biased region" description="Low complexity" evidence="1">
    <location>
        <begin position="139"/>
        <end position="148"/>
    </location>
</feature>
<dbReference type="AlphaFoldDB" id="A0A1D1ZT41"/>
<feature type="compositionally biased region" description="Gly residues" evidence="1">
    <location>
        <begin position="287"/>
        <end position="303"/>
    </location>
</feature>
<feature type="region of interest" description="Disordered" evidence="1">
    <location>
        <begin position="262"/>
        <end position="312"/>
    </location>
</feature>
<feature type="non-terminal residue" evidence="2">
    <location>
        <position position="1"/>
    </location>
</feature>
<gene>
    <name evidence="2" type="ORF">g.25412</name>
</gene>
<feature type="compositionally biased region" description="Low complexity" evidence="1">
    <location>
        <begin position="198"/>
        <end position="210"/>
    </location>
</feature>
<dbReference type="EMBL" id="GDKF01008759">
    <property type="protein sequence ID" value="JAT69863.1"/>
    <property type="molecule type" value="Transcribed_RNA"/>
</dbReference>
<name>A0A1D1ZT41_AUXPR</name>
<sequence length="397" mass="41543">GNAEGDWGHEGVGQASELLPGVILMSATSAPRPVYDPPHPLRYTNSPYDRRPCGALEPGRERDGVLGHGSALGPRRVQQCRGAPGGAHQGHWARPAGPQHAPVRDARGAALPQRRGGRGGPAVPDPGRVRGAQLLDQLRVGVQRGAGRPPRPGAPADPALGLGPQGRGPARQAAHLCHARVQPPCGPPVGELEQQLLPRRAAPPGRAGPDPRTPRGHRAGGRTGRQRRAAPGRHAGAGGRAVAEQPHRVPRAQRLHRLAGAQAPPAAPLAGAGGRPAPARGLQGDPGRVGGGGSAWRHCGGGDQTPRPPGSRMMVRRLRYRGGALRSRTWRSRSGMGAWVDRGNCQHPQQSRLAAPPPHSSLQPLPLFILHSTLLPPSHTLTLLFTLEGASRFSPLP</sequence>
<feature type="compositionally biased region" description="Basic and acidic residues" evidence="1">
    <location>
        <begin position="48"/>
        <end position="65"/>
    </location>
</feature>
<organism evidence="2">
    <name type="scientific">Auxenochlorella protothecoides</name>
    <name type="common">Green microalga</name>
    <name type="synonym">Chlorella protothecoides</name>
    <dbReference type="NCBI Taxonomy" id="3075"/>
    <lineage>
        <taxon>Eukaryota</taxon>
        <taxon>Viridiplantae</taxon>
        <taxon>Chlorophyta</taxon>
        <taxon>core chlorophytes</taxon>
        <taxon>Trebouxiophyceae</taxon>
        <taxon>Chlorellales</taxon>
        <taxon>Chlorellaceae</taxon>
        <taxon>Auxenochlorella</taxon>
    </lineage>
</organism>
<feature type="region of interest" description="Disordered" evidence="1">
    <location>
        <begin position="29"/>
        <end position="248"/>
    </location>
</feature>
<feature type="compositionally biased region" description="Low complexity" evidence="1">
    <location>
        <begin position="262"/>
        <end position="283"/>
    </location>
</feature>